<accession>A0ACB7SMF7</accession>
<sequence length="802" mass="87258">MGGSKFLVCMRNANQATKLMVAEGFRLNHEKVAVEAVGPPVTYVNVYRLPAYLPDDVLTNALQQYGKVKSVTFATVATRQNKLNGVRVVKMEMSKPVPNFTTIQGHRVMCKYRGMRRVCARCGDDGHMASACTRPYCKRCGVFGHDTEGCILCSGSKRLPVRERPTPNSDQSSEPALSKASASTSGLQALKPKSPLPTKKKTPNYWDGDKTEENDARSAATSSLTHQGDQRDGSEDTASVTSDSDHLAICTSESSSEEPSPNSSPSPTSSGEEQAFPTFAASLEAATTESPHANSESLAQPPLGSSRVASLEDAPIVSCGRYVLPPEHAYVIPASDPGPSRQALVDSRTEAAPSTAGASQPGLSQWHCSRSRRRQGDRGGSEQKERAGSTENNLRRSKTAVVSSDSDAARRAESENPTRPKRTPTGCRSASFVKTYAAQARRSSPTYAVKPQWRDCTVPSGTCHQTQPQDQTASRQFGFPTDFVALVRILYSDLTGNVVVNGSITAGFYYTRGIRQGWPLGPTFFIISLEPESLGEIQKVSMVKVLGIYFKCDGVAEATWQRALERAHLVATRIEHLDLTLREKALAVKTSVCAFANYVCRVAVMPSKTASQLNSIINTLLWDGKPALVKRNLLQLPESEGGLALPHVVTIGRILALKTVRLLYQASDFFGKGLLLYWCSTNTRHLDADRHTGPVAEFPSPFYKMTANTKRMLDKDDSSCDIDRDPPAETNAQPALAGGMRENSILEAVKSEAESRPPKGEPLLTEHLLLNLGTSSVYLFRFLRAPSALSLEWFLRPVLEPA</sequence>
<organism evidence="1 2">
    <name type="scientific">Hyalomma asiaticum</name>
    <name type="common">Tick</name>
    <dbReference type="NCBI Taxonomy" id="266040"/>
    <lineage>
        <taxon>Eukaryota</taxon>
        <taxon>Metazoa</taxon>
        <taxon>Ecdysozoa</taxon>
        <taxon>Arthropoda</taxon>
        <taxon>Chelicerata</taxon>
        <taxon>Arachnida</taxon>
        <taxon>Acari</taxon>
        <taxon>Parasitiformes</taxon>
        <taxon>Ixodida</taxon>
        <taxon>Ixodoidea</taxon>
        <taxon>Ixodidae</taxon>
        <taxon>Hyalomminae</taxon>
        <taxon>Hyalomma</taxon>
    </lineage>
</organism>
<dbReference type="EMBL" id="CM023484">
    <property type="protein sequence ID" value="KAH6933834.1"/>
    <property type="molecule type" value="Genomic_DNA"/>
</dbReference>
<dbReference type="Proteomes" id="UP000821845">
    <property type="component" value="Chromosome 4"/>
</dbReference>
<keyword evidence="2" id="KW-1185">Reference proteome</keyword>
<evidence type="ECO:0000313" key="2">
    <source>
        <dbReference type="Proteomes" id="UP000821845"/>
    </source>
</evidence>
<comment type="caution">
    <text evidence="1">The sequence shown here is derived from an EMBL/GenBank/DDBJ whole genome shotgun (WGS) entry which is preliminary data.</text>
</comment>
<name>A0ACB7SMF7_HYAAI</name>
<proteinExistence type="predicted"/>
<protein>
    <submittedName>
        <fullName evidence="1">Uncharacterized protein</fullName>
    </submittedName>
</protein>
<reference evidence="1" key="1">
    <citation type="submission" date="2020-05" db="EMBL/GenBank/DDBJ databases">
        <title>Large-scale comparative analyses of tick genomes elucidate their genetic diversity and vector capacities.</title>
        <authorList>
            <person name="Jia N."/>
            <person name="Wang J."/>
            <person name="Shi W."/>
            <person name="Du L."/>
            <person name="Sun Y."/>
            <person name="Zhan W."/>
            <person name="Jiang J."/>
            <person name="Wang Q."/>
            <person name="Zhang B."/>
            <person name="Ji P."/>
            <person name="Sakyi L.B."/>
            <person name="Cui X."/>
            <person name="Yuan T."/>
            <person name="Jiang B."/>
            <person name="Yang W."/>
            <person name="Lam T.T.-Y."/>
            <person name="Chang Q."/>
            <person name="Ding S."/>
            <person name="Wang X."/>
            <person name="Zhu J."/>
            <person name="Ruan X."/>
            <person name="Zhao L."/>
            <person name="Wei J."/>
            <person name="Que T."/>
            <person name="Du C."/>
            <person name="Cheng J."/>
            <person name="Dai P."/>
            <person name="Han X."/>
            <person name="Huang E."/>
            <person name="Gao Y."/>
            <person name="Liu J."/>
            <person name="Shao H."/>
            <person name="Ye R."/>
            <person name="Li L."/>
            <person name="Wei W."/>
            <person name="Wang X."/>
            <person name="Wang C."/>
            <person name="Yang T."/>
            <person name="Huo Q."/>
            <person name="Li W."/>
            <person name="Guo W."/>
            <person name="Chen H."/>
            <person name="Zhou L."/>
            <person name="Ni X."/>
            <person name="Tian J."/>
            <person name="Zhou Y."/>
            <person name="Sheng Y."/>
            <person name="Liu T."/>
            <person name="Pan Y."/>
            <person name="Xia L."/>
            <person name="Li J."/>
            <person name="Zhao F."/>
            <person name="Cao W."/>
        </authorList>
    </citation>
    <scope>NUCLEOTIDE SEQUENCE</scope>
    <source>
        <strain evidence="1">Hyas-2018</strain>
    </source>
</reference>
<evidence type="ECO:0000313" key="1">
    <source>
        <dbReference type="EMBL" id="KAH6933834.1"/>
    </source>
</evidence>
<gene>
    <name evidence="1" type="ORF">HPB50_018589</name>
</gene>